<evidence type="ECO:0000256" key="3">
    <source>
        <dbReference type="ARBA" id="ARBA00023015"/>
    </source>
</evidence>
<protein>
    <recommendedName>
        <fullName evidence="6">DNA methyltransferase 1-associated protein 1</fullName>
    </recommendedName>
</protein>
<dbReference type="SMART" id="SM00717">
    <property type="entry name" value="SANT"/>
    <property type="match status" value="1"/>
</dbReference>
<accession>A0ABD6EJB2</accession>
<evidence type="ECO:0000313" key="9">
    <source>
        <dbReference type="EMBL" id="MFH4979983.1"/>
    </source>
</evidence>
<dbReference type="PANTHER" id="PTHR12855">
    <property type="entry name" value="DNA METHYLTRANSFERASE 1-ASSOCIATED PROTEIN 1 FAMILY MEMBER"/>
    <property type="match status" value="1"/>
</dbReference>
<evidence type="ECO:0000256" key="7">
    <source>
        <dbReference type="SAM" id="MobiDB-lite"/>
    </source>
</evidence>
<dbReference type="SUPFAM" id="SSF46689">
    <property type="entry name" value="Homeodomain-like"/>
    <property type="match status" value="1"/>
</dbReference>
<dbReference type="InterPro" id="IPR008468">
    <property type="entry name" value="DMAP1"/>
</dbReference>
<evidence type="ECO:0000259" key="8">
    <source>
        <dbReference type="PROSITE" id="PS50090"/>
    </source>
</evidence>
<feature type="compositionally biased region" description="Low complexity" evidence="7">
    <location>
        <begin position="305"/>
        <end position="314"/>
    </location>
</feature>
<dbReference type="GO" id="GO:0005694">
    <property type="term" value="C:chromosome"/>
    <property type="evidence" value="ECO:0007669"/>
    <property type="project" value="UniProtKB-ARBA"/>
</dbReference>
<dbReference type="InterPro" id="IPR001005">
    <property type="entry name" value="SANT/Myb"/>
</dbReference>
<sequence>MNTSDAQDILGPQWTGGSNKDSGLLIGGLVDIEKNKKRSSRSDAHFKKPEGMHRELYNLLSQDREKNLAALIPTASKNSGYRNQKARIGLRHARPWEWRPFVNEARTDGLRLSHWQRVDKLDTAHPYPFARFNKVINIPVYTNEEYDKYLTSNKWTKEDTAYLFELCRRFDLRWVVIADRWEGSVKKTMEEMKDRFYNVVNEINSARETETEPLCYDAEHEKRRKEQLIKLWDRTEEQVEEEEMLLAELKRIEVRKRERERKAQDLQKLITATERAPVSPASTSNTLSPAAGSLKRKACHRNKASTSALSHSSSGILPTEHSTLRFPEFRSAGAHLRSQEMKLPTNIGQKKLKNIETVIDRLKLDPMPVGAEEIVLSYNEFRASVILLQELKHALQTAEYELESLRTRYTTATGETFEIEPRMRVSGSVMDSTDNDNARSLGMPTSSRVITEMLEISTSLPQAVRRRKATTPQIPAGVEVKRTRRS</sequence>
<feature type="domain" description="Myb-like" evidence="8">
    <location>
        <begin position="147"/>
        <end position="200"/>
    </location>
</feature>
<dbReference type="Gene3D" id="1.10.10.60">
    <property type="entry name" value="Homeodomain-like"/>
    <property type="match status" value="1"/>
</dbReference>
<dbReference type="Pfam" id="PF16282">
    <property type="entry name" value="SANT_DAMP1_like"/>
    <property type="match status" value="1"/>
</dbReference>
<keyword evidence="10" id="KW-1185">Reference proteome</keyword>
<dbReference type="InterPro" id="IPR027109">
    <property type="entry name" value="Swc4/Dmap1"/>
</dbReference>
<evidence type="ECO:0000256" key="4">
    <source>
        <dbReference type="ARBA" id="ARBA00023163"/>
    </source>
</evidence>
<evidence type="ECO:0000256" key="1">
    <source>
        <dbReference type="ARBA" id="ARBA00004123"/>
    </source>
</evidence>
<name>A0ABD6EJB2_9BILA</name>
<dbReference type="Pfam" id="PF05499">
    <property type="entry name" value="DMAP1"/>
    <property type="match status" value="1"/>
</dbReference>
<dbReference type="EMBL" id="JBGFUD010004902">
    <property type="protein sequence ID" value="MFH4979983.1"/>
    <property type="molecule type" value="Genomic_DNA"/>
</dbReference>
<evidence type="ECO:0000256" key="5">
    <source>
        <dbReference type="ARBA" id="ARBA00023242"/>
    </source>
</evidence>
<comment type="subcellular location">
    <subcellularLocation>
        <location evidence="1">Nucleus</location>
    </subcellularLocation>
</comment>
<evidence type="ECO:0000256" key="2">
    <source>
        <dbReference type="ARBA" id="ARBA00022853"/>
    </source>
</evidence>
<keyword evidence="3" id="KW-0805">Transcription regulation</keyword>
<organism evidence="9 10">
    <name type="scientific">Gnathostoma spinigerum</name>
    <dbReference type="NCBI Taxonomy" id="75299"/>
    <lineage>
        <taxon>Eukaryota</taxon>
        <taxon>Metazoa</taxon>
        <taxon>Ecdysozoa</taxon>
        <taxon>Nematoda</taxon>
        <taxon>Chromadorea</taxon>
        <taxon>Rhabditida</taxon>
        <taxon>Spirurina</taxon>
        <taxon>Gnathostomatomorpha</taxon>
        <taxon>Gnathostomatoidea</taxon>
        <taxon>Gnathostomatidae</taxon>
        <taxon>Gnathostoma</taxon>
    </lineage>
</organism>
<gene>
    <name evidence="9" type="ORF">AB6A40_006692</name>
</gene>
<dbReference type="GO" id="GO:0005634">
    <property type="term" value="C:nucleus"/>
    <property type="evidence" value="ECO:0007669"/>
    <property type="project" value="UniProtKB-SubCell"/>
</dbReference>
<reference evidence="9 10" key="1">
    <citation type="submission" date="2024-08" db="EMBL/GenBank/DDBJ databases">
        <title>Gnathostoma spinigerum genome.</title>
        <authorList>
            <person name="Gonzalez-Bertolin B."/>
            <person name="Monzon S."/>
            <person name="Zaballos A."/>
            <person name="Jimenez P."/>
            <person name="Dekumyoy P."/>
            <person name="Varona S."/>
            <person name="Cuesta I."/>
            <person name="Sumanam S."/>
            <person name="Adisakwattana P."/>
            <person name="Gasser R.B."/>
            <person name="Hernandez-Gonzalez A."/>
            <person name="Young N.D."/>
            <person name="Perteguer M.J."/>
        </authorList>
    </citation>
    <scope>NUCLEOTIDE SEQUENCE [LARGE SCALE GENOMIC DNA]</scope>
    <source>
        <strain evidence="9">AL3</strain>
        <tissue evidence="9">Liver</tissue>
    </source>
</reference>
<keyword evidence="2" id="KW-0156">Chromatin regulator</keyword>
<keyword evidence="5" id="KW-0539">Nucleus</keyword>
<evidence type="ECO:0000313" key="10">
    <source>
        <dbReference type="Proteomes" id="UP001608902"/>
    </source>
</evidence>
<evidence type="ECO:0000256" key="6">
    <source>
        <dbReference type="ARBA" id="ARBA00067416"/>
    </source>
</evidence>
<proteinExistence type="predicted"/>
<dbReference type="PROSITE" id="PS50090">
    <property type="entry name" value="MYB_LIKE"/>
    <property type="match status" value="1"/>
</dbReference>
<keyword evidence="4" id="KW-0804">Transcription</keyword>
<dbReference type="InterPro" id="IPR032563">
    <property type="entry name" value="DAMP1_SANT-like"/>
</dbReference>
<dbReference type="PANTHER" id="PTHR12855:SF10">
    <property type="entry name" value="DNA METHYLTRANSFERASE 1-ASSOCIATED PROTEIN 1"/>
    <property type="match status" value="1"/>
</dbReference>
<dbReference type="GO" id="GO:0006325">
    <property type="term" value="P:chromatin organization"/>
    <property type="evidence" value="ECO:0007669"/>
    <property type="project" value="UniProtKB-KW"/>
</dbReference>
<comment type="caution">
    <text evidence="9">The sequence shown here is derived from an EMBL/GenBank/DDBJ whole genome shotgun (WGS) entry which is preliminary data.</text>
</comment>
<dbReference type="AlphaFoldDB" id="A0ABD6EJB2"/>
<dbReference type="InterPro" id="IPR009057">
    <property type="entry name" value="Homeodomain-like_sf"/>
</dbReference>
<feature type="region of interest" description="Disordered" evidence="7">
    <location>
        <begin position="466"/>
        <end position="486"/>
    </location>
</feature>
<feature type="compositionally biased region" description="Basic residues" evidence="7">
    <location>
        <begin position="294"/>
        <end position="303"/>
    </location>
</feature>
<dbReference type="FunFam" id="1.10.10.60:FF:000087">
    <property type="entry name" value="DNA methyltransferase 1-associated protein 1"/>
    <property type="match status" value="1"/>
</dbReference>
<feature type="region of interest" description="Disordered" evidence="7">
    <location>
        <begin position="271"/>
        <end position="321"/>
    </location>
</feature>
<dbReference type="Proteomes" id="UP001608902">
    <property type="component" value="Unassembled WGS sequence"/>
</dbReference>